<feature type="coiled-coil region" evidence="1">
    <location>
        <begin position="122"/>
        <end position="149"/>
    </location>
</feature>
<name>A0AAD2H3Y7_9AGAR</name>
<reference evidence="4" key="1">
    <citation type="submission" date="2023-11" db="EMBL/GenBank/DDBJ databases">
        <authorList>
            <person name="De Vega J J."/>
            <person name="De Vega J J."/>
        </authorList>
    </citation>
    <scope>NUCLEOTIDE SEQUENCE</scope>
</reference>
<keyword evidence="2" id="KW-0732">Signal</keyword>
<evidence type="ECO:0000313" key="5">
    <source>
        <dbReference type="Proteomes" id="UP001295794"/>
    </source>
</evidence>
<feature type="domain" description="DUF6697" evidence="3">
    <location>
        <begin position="237"/>
        <end position="412"/>
    </location>
</feature>
<dbReference type="InterPro" id="IPR046520">
    <property type="entry name" value="DUF6697"/>
</dbReference>
<dbReference type="Pfam" id="PF20411">
    <property type="entry name" value="DUF6697"/>
    <property type="match status" value="1"/>
</dbReference>
<comment type="caution">
    <text evidence="4">The sequence shown here is derived from an EMBL/GenBank/DDBJ whole genome shotgun (WGS) entry which is preliminary data.</text>
</comment>
<feature type="chain" id="PRO_5042190120" description="DUF6697 domain-containing protein" evidence="2">
    <location>
        <begin position="18"/>
        <end position="458"/>
    </location>
</feature>
<evidence type="ECO:0000256" key="1">
    <source>
        <dbReference type="SAM" id="Coils"/>
    </source>
</evidence>
<gene>
    <name evidence="4" type="ORF">MYCIT1_LOCUS13337</name>
</gene>
<organism evidence="4 5">
    <name type="scientific">Mycena citricolor</name>
    <dbReference type="NCBI Taxonomy" id="2018698"/>
    <lineage>
        <taxon>Eukaryota</taxon>
        <taxon>Fungi</taxon>
        <taxon>Dikarya</taxon>
        <taxon>Basidiomycota</taxon>
        <taxon>Agaricomycotina</taxon>
        <taxon>Agaricomycetes</taxon>
        <taxon>Agaricomycetidae</taxon>
        <taxon>Agaricales</taxon>
        <taxon>Marasmiineae</taxon>
        <taxon>Mycenaceae</taxon>
        <taxon>Mycena</taxon>
    </lineage>
</organism>
<dbReference type="EMBL" id="CAVNYO010000149">
    <property type="protein sequence ID" value="CAK5269534.1"/>
    <property type="molecule type" value="Genomic_DNA"/>
</dbReference>
<feature type="signal peptide" evidence="2">
    <location>
        <begin position="1"/>
        <end position="17"/>
    </location>
</feature>
<sequence>MNPWLCLLPISVAHVASVPYLSSMAAPLTITPVNVLPSAKELLEIKKGSGTPSLKPTDPFSVLEMVLEVEVERKRASEALSARDAAIQRLSEAYVSLRQKMCIIDRLQQQSCQGKAAPNEQVLALEATIKSLREELAAAVSKVSAATEIAQASATQENGIDHTAPGGVPLYRPFSALDIKTSDAPISQHILYSPDQLNGPEDLIKARHDFLMTMPLPAEPPDDTLKPIMLPAPFTLHEFLANATGRASPLFRVPTGPSARAHEAPRLNNYRVFQEPTTSWCPEREEHGYMLMPLFKCTTNPRVTTAHRWNVIDVTGRMSKPTECFYNKDGNWYYAGVYKGFRMADLTPKEWDALSAETTQVLVKETVAGRKNTSPQNIYETSQLYSCGALRVACVGLQCVGFNKPLYHAILDQAAKCALVAGKWKSAATAGMVSGAAAGASLNAGWSGPWPALGDGAK</sequence>
<dbReference type="Proteomes" id="UP001295794">
    <property type="component" value="Unassembled WGS sequence"/>
</dbReference>
<protein>
    <recommendedName>
        <fullName evidence="3">DUF6697 domain-containing protein</fullName>
    </recommendedName>
</protein>
<proteinExistence type="predicted"/>
<evidence type="ECO:0000259" key="3">
    <source>
        <dbReference type="Pfam" id="PF20411"/>
    </source>
</evidence>
<keyword evidence="1" id="KW-0175">Coiled coil</keyword>
<dbReference type="AlphaFoldDB" id="A0AAD2H3Y7"/>
<evidence type="ECO:0000256" key="2">
    <source>
        <dbReference type="SAM" id="SignalP"/>
    </source>
</evidence>
<accession>A0AAD2H3Y7</accession>
<keyword evidence="5" id="KW-1185">Reference proteome</keyword>
<evidence type="ECO:0000313" key="4">
    <source>
        <dbReference type="EMBL" id="CAK5269534.1"/>
    </source>
</evidence>